<evidence type="ECO:0000256" key="5">
    <source>
        <dbReference type="ARBA" id="ARBA00044539"/>
    </source>
</evidence>
<protein>
    <recommendedName>
        <fullName evidence="5">tRNA-queuosine alpha-mannosyltransferase</fullName>
        <ecNumber evidence="4">2.4.1.110</ecNumber>
    </recommendedName>
</protein>
<keyword evidence="2" id="KW-0328">Glycosyltransferase</keyword>
<dbReference type="InterPro" id="IPR051862">
    <property type="entry name" value="GT-like_domain_containing_1"/>
</dbReference>
<evidence type="ECO:0000259" key="7">
    <source>
        <dbReference type="Pfam" id="PF12038"/>
    </source>
</evidence>
<evidence type="ECO:0000256" key="6">
    <source>
        <dbReference type="ARBA" id="ARBA00048439"/>
    </source>
</evidence>
<dbReference type="AlphaFoldDB" id="A0A927C2E5"/>
<dbReference type="Gene3D" id="3.40.50.2000">
    <property type="entry name" value="Glycogen Phosphorylase B"/>
    <property type="match status" value="1"/>
</dbReference>
<dbReference type="EC" id="2.4.1.110" evidence="4"/>
<evidence type="ECO:0000313" key="8">
    <source>
        <dbReference type="EMBL" id="MBD2858597.1"/>
    </source>
</evidence>
<keyword evidence="9" id="KW-1185">Reference proteome</keyword>
<evidence type="ECO:0000313" key="9">
    <source>
        <dbReference type="Proteomes" id="UP000610558"/>
    </source>
</evidence>
<dbReference type="InterPro" id="IPR022701">
    <property type="entry name" value="QTMAN_N"/>
</dbReference>
<dbReference type="SUPFAM" id="SSF53756">
    <property type="entry name" value="UDP-Glycosyltransferase/glycogen phosphorylase"/>
    <property type="match status" value="1"/>
</dbReference>
<comment type="similarity">
    <text evidence="1">Belongs to the glycosyltransferase group 1 family. Glycosyltransferase 4 subfamily.</text>
</comment>
<evidence type="ECO:0000256" key="4">
    <source>
        <dbReference type="ARBA" id="ARBA00044517"/>
    </source>
</evidence>
<dbReference type="Pfam" id="PF12038">
    <property type="entry name" value="QTMAN_N"/>
    <property type="match status" value="1"/>
</dbReference>
<comment type="caution">
    <text evidence="8">The sequence shown here is derived from an EMBL/GenBank/DDBJ whole genome shotgun (WGS) entry which is preliminary data.</text>
</comment>
<reference evidence="8" key="1">
    <citation type="submission" date="2020-09" db="EMBL/GenBank/DDBJ databases">
        <authorList>
            <person name="Yoon J.-W."/>
        </authorList>
    </citation>
    <scope>NUCLEOTIDE SEQUENCE</scope>
    <source>
        <strain evidence="8">KMU-158</strain>
    </source>
</reference>
<dbReference type="GO" id="GO:0016438">
    <property type="term" value="F:tRNA-queuosine(34) beta-mannosyltransferase activity"/>
    <property type="evidence" value="ECO:0007669"/>
    <property type="project" value="UniProtKB-EC"/>
</dbReference>
<proteinExistence type="inferred from homology"/>
<evidence type="ECO:0000256" key="2">
    <source>
        <dbReference type="ARBA" id="ARBA00022676"/>
    </source>
</evidence>
<evidence type="ECO:0000256" key="1">
    <source>
        <dbReference type="ARBA" id="ARBA00009481"/>
    </source>
</evidence>
<dbReference type="PANTHER" id="PTHR13615:SF3">
    <property type="entry name" value="GLYCOSYLTRANSFERASE-LIKE DOMAIN-CONTAINING PROTEIN 1"/>
    <property type="match status" value="1"/>
</dbReference>
<evidence type="ECO:0000256" key="3">
    <source>
        <dbReference type="ARBA" id="ARBA00022679"/>
    </source>
</evidence>
<dbReference type="Proteomes" id="UP000610558">
    <property type="component" value="Unassembled WGS sequence"/>
</dbReference>
<sequence>MRVLLLSAYHAQSHALWAQGLQQSLPDYSWTELHLAPRYFNWRLRGNSLSWAFENRDILSQDYDLLIATSMCDLTGLRSFIPSLSRIPNILYCHENQFAYPESSQQQGRLENQMTTLYSALSADCVIFNSHYNRESFIQGVTALLKKMPDHAPFEKVNEQLQNSCVIPVGVAGAGLSPSKRMAGEQLSVLWNHRWEYDKGPDTLLSIVEACDRTGLAVDFSIVGQQFRNQPPAFSKIHQVISSSSSLRLKDWGFVEKPQAYLQLLSACDVVLSTALHDFQGLSVLEAVAHGCTPVLPNHLVYPEWFDSEYFYQHDGGAEAVLEMLLLRLQDKQGGDLPQPDVARFAWPVLAPLYKACIDNVLSRFVNCSVQDGRVS</sequence>
<name>A0A927C2E5_9GAMM</name>
<comment type="catalytic activity">
    <reaction evidence="6">
        <text>queuosine(34) in tRNA(Asp) + GDP-alpha-D-mannose = O-4''-alpha-D-mannosylqueuosine(34) in tRNA(Asp) + GDP + H(+)</text>
        <dbReference type="Rhea" id="RHEA:12885"/>
        <dbReference type="Rhea" id="RHEA-COMP:18572"/>
        <dbReference type="Rhea" id="RHEA-COMP:18581"/>
        <dbReference type="ChEBI" id="CHEBI:15378"/>
        <dbReference type="ChEBI" id="CHEBI:57527"/>
        <dbReference type="ChEBI" id="CHEBI:58189"/>
        <dbReference type="ChEBI" id="CHEBI:194431"/>
        <dbReference type="ChEBI" id="CHEBI:194442"/>
        <dbReference type="EC" id="2.4.1.110"/>
    </reaction>
    <physiologicalReaction direction="left-to-right" evidence="6">
        <dbReference type="Rhea" id="RHEA:12886"/>
    </physiologicalReaction>
</comment>
<feature type="domain" description="tRNA-queuosine alpha-mannosyltransferase N-terminal" evidence="7">
    <location>
        <begin position="2"/>
        <end position="171"/>
    </location>
</feature>
<gene>
    <name evidence="8" type="ORF">IB286_06195</name>
</gene>
<keyword evidence="3" id="KW-0808">Transferase</keyword>
<dbReference type="EMBL" id="JACXLD010000002">
    <property type="protein sequence ID" value="MBD2858597.1"/>
    <property type="molecule type" value="Genomic_DNA"/>
</dbReference>
<organism evidence="8 9">
    <name type="scientific">Spongiibacter pelagi</name>
    <dbReference type="NCBI Taxonomy" id="2760804"/>
    <lineage>
        <taxon>Bacteria</taxon>
        <taxon>Pseudomonadati</taxon>
        <taxon>Pseudomonadota</taxon>
        <taxon>Gammaproteobacteria</taxon>
        <taxon>Cellvibrionales</taxon>
        <taxon>Spongiibacteraceae</taxon>
        <taxon>Spongiibacter</taxon>
    </lineage>
</organism>
<dbReference type="PANTHER" id="PTHR13615">
    <property type="entry name" value="GLYCOSYLTRANSFERASE-LIKE 1"/>
    <property type="match status" value="1"/>
</dbReference>
<dbReference type="RefSeq" id="WP_190763563.1">
    <property type="nucleotide sequence ID" value="NZ_JACXLD010000002.1"/>
</dbReference>
<accession>A0A927C2E5</accession>